<dbReference type="InterPro" id="IPR005486">
    <property type="entry name" value="Glucokinase_regulatory_CS"/>
</dbReference>
<dbReference type="GO" id="GO:0097367">
    <property type="term" value="F:carbohydrate derivative binding"/>
    <property type="evidence" value="ECO:0007669"/>
    <property type="project" value="InterPro"/>
</dbReference>
<evidence type="ECO:0000313" key="6">
    <source>
        <dbReference type="Proteomes" id="UP000095658"/>
    </source>
</evidence>
<dbReference type="Proteomes" id="UP000095658">
    <property type="component" value="Unassembled WGS sequence"/>
</dbReference>
<dbReference type="PROSITE" id="PS01272">
    <property type="entry name" value="GCKR"/>
    <property type="match status" value="1"/>
</dbReference>
<dbReference type="EMBL" id="MAMP01000021">
    <property type="protein sequence ID" value="OES44692.1"/>
    <property type="molecule type" value="Genomic_DNA"/>
</dbReference>
<dbReference type="Gene3D" id="1.10.8.1080">
    <property type="match status" value="1"/>
</dbReference>
<keyword evidence="2 3" id="KW-0119">Carbohydrate metabolism</keyword>
<dbReference type="InterPro" id="IPR046348">
    <property type="entry name" value="SIS_dom_sf"/>
</dbReference>
<dbReference type="GO" id="GO:0016803">
    <property type="term" value="F:ether hydrolase activity"/>
    <property type="evidence" value="ECO:0007669"/>
    <property type="project" value="TreeGrafter"/>
</dbReference>
<dbReference type="AlphaFoldDB" id="A0A1E7DNM9"/>
<dbReference type="PANTHER" id="PTHR10088">
    <property type="entry name" value="GLUCOKINASE REGULATORY PROTEIN"/>
    <property type="match status" value="1"/>
</dbReference>
<evidence type="ECO:0000313" key="5">
    <source>
        <dbReference type="EMBL" id="OES44692.1"/>
    </source>
</evidence>
<dbReference type="Gene3D" id="3.40.50.10490">
    <property type="entry name" value="Glucose-6-phosphate isomerase like protein, domain 1"/>
    <property type="match status" value="1"/>
</dbReference>
<dbReference type="PROSITE" id="PS51464">
    <property type="entry name" value="SIS"/>
    <property type="match status" value="1"/>
</dbReference>
<feature type="active site" description="Proton donor" evidence="3">
    <location>
        <position position="85"/>
    </location>
</feature>
<comment type="function">
    <text evidence="3">Specifically catalyzes the cleavage of the D-lactyl ether substituent of MurNAc 6-phosphate, producing GlcNAc 6-phosphate and D-lactate.</text>
</comment>
<protein>
    <recommendedName>
        <fullName evidence="3">N-acetylmuramic acid 6-phosphate etherase</fullName>
        <shortName evidence="3">MurNAc-6-P etherase</shortName>
        <ecNumber evidence="3">4.2.1.126</ecNumber>
    </recommendedName>
    <alternativeName>
        <fullName evidence="3">N-acetylmuramic acid 6-phosphate hydrolase</fullName>
    </alternativeName>
    <alternativeName>
        <fullName evidence="3">N-acetylmuramic acid 6-phosphate lyase</fullName>
    </alternativeName>
</protein>
<dbReference type="Pfam" id="PF22645">
    <property type="entry name" value="GKRP_SIS_N"/>
    <property type="match status" value="1"/>
</dbReference>
<organism evidence="5 6">
    <name type="scientific">Domibacillus iocasae</name>
    <dbReference type="NCBI Taxonomy" id="1714016"/>
    <lineage>
        <taxon>Bacteria</taxon>
        <taxon>Bacillati</taxon>
        <taxon>Bacillota</taxon>
        <taxon>Bacilli</taxon>
        <taxon>Bacillales</taxon>
        <taxon>Bacillaceae</taxon>
        <taxon>Domibacillus</taxon>
    </lineage>
</organism>
<dbReference type="UniPathway" id="UPA00342"/>
<dbReference type="CDD" id="cd05007">
    <property type="entry name" value="SIS_Etherase"/>
    <property type="match status" value="1"/>
</dbReference>
<sequence length="307" mass="33238">MEEKLMQLTTESRNTRTVHIDTADTKEILQIMNDEDMKVAHAVKEVLPQVERAVQFVLHSFKNGGRLIYMGAGTSGRLGVLDAVECPPTFSTSPDMVQGLMAGGEKAFIKAAEGAEDNEEAGQMDLINCRLTSNDTVVGLAASGRTPYVKGALKYAQKVGAKTVSISCNKEAPISQFADQSIEVIVGPEILTGSTRLKAATAQKMILNMISTASMLQMGKAYENLMVDVHVSNFKLKQRAVHTITRITNVSKKEAEGTLDLANNEVKPAIVMLKCGVTFGEAKELLKKAEGYVRKAIQFGSRKGDAK</sequence>
<dbReference type="SUPFAM" id="SSF53697">
    <property type="entry name" value="SIS domain"/>
    <property type="match status" value="1"/>
</dbReference>
<dbReference type="GO" id="GO:0009254">
    <property type="term" value="P:peptidoglycan turnover"/>
    <property type="evidence" value="ECO:0007669"/>
    <property type="project" value="TreeGrafter"/>
</dbReference>
<dbReference type="EC" id="4.2.1.126" evidence="3"/>
<dbReference type="NCBIfam" id="NF009222">
    <property type="entry name" value="PRK12570.1"/>
    <property type="match status" value="1"/>
</dbReference>
<dbReference type="FunFam" id="3.40.50.10490:FF:000014">
    <property type="entry name" value="N-acetylmuramic acid 6-phosphate etherase"/>
    <property type="match status" value="1"/>
</dbReference>
<dbReference type="HAMAP" id="MF_00068">
    <property type="entry name" value="MurQ"/>
    <property type="match status" value="1"/>
</dbReference>
<comment type="pathway">
    <text evidence="3">Amino-sugar metabolism; N-acetylmuramate degradation.</text>
</comment>
<evidence type="ECO:0000259" key="4">
    <source>
        <dbReference type="PROSITE" id="PS51464"/>
    </source>
</evidence>
<dbReference type="GO" id="GO:0046348">
    <property type="term" value="P:amino sugar catabolic process"/>
    <property type="evidence" value="ECO:0007669"/>
    <property type="project" value="InterPro"/>
</dbReference>
<dbReference type="NCBIfam" id="TIGR00274">
    <property type="entry name" value="N-acetylmuramic acid 6-phosphate etherase"/>
    <property type="match status" value="1"/>
</dbReference>
<comment type="catalytic activity">
    <reaction evidence="3">
        <text>N-acetyl-D-muramate 6-phosphate + H2O = N-acetyl-D-glucosamine 6-phosphate + (R)-lactate</text>
        <dbReference type="Rhea" id="RHEA:26410"/>
        <dbReference type="ChEBI" id="CHEBI:15377"/>
        <dbReference type="ChEBI" id="CHEBI:16004"/>
        <dbReference type="ChEBI" id="CHEBI:57513"/>
        <dbReference type="ChEBI" id="CHEBI:58722"/>
        <dbReference type="EC" id="4.2.1.126"/>
    </reaction>
</comment>
<reference evidence="5 6" key="1">
    <citation type="submission" date="2016-06" db="EMBL/GenBank/DDBJ databases">
        <title>Domibacillus iocasae genome sequencing.</title>
        <authorList>
            <person name="Verma A."/>
            <person name="Pal Y."/>
            <person name="Ojha A.K."/>
            <person name="Krishnamurthi S."/>
        </authorList>
    </citation>
    <scope>NUCLEOTIDE SEQUENCE [LARGE SCALE GENOMIC DNA]</scope>
    <source>
        <strain evidence="5 6">DSM 29979</strain>
    </source>
</reference>
<dbReference type="InterPro" id="IPR001347">
    <property type="entry name" value="SIS_dom"/>
</dbReference>
<comment type="subunit">
    <text evidence="3">Homodimer.</text>
</comment>
<evidence type="ECO:0000256" key="3">
    <source>
        <dbReference type="HAMAP-Rule" id="MF_00068"/>
    </source>
</evidence>
<proteinExistence type="inferred from homology"/>
<dbReference type="GO" id="GO:0097173">
    <property type="term" value="P:N-acetylmuramic acid catabolic process"/>
    <property type="evidence" value="ECO:0007669"/>
    <property type="project" value="UniProtKB-UniPathway"/>
</dbReference>
<keyword evidence="6" id="KW-1185">Reference proteome</keyword>
<keyword evidence="1 3" id="KW-0456">Lyase</keyword>
<comment type="caution">
    <text evidence="5">The sequence shown here is derived from an EMBL/GenBank/DDBJ whole genome shotgun (WGS) entry which is preliminary data.</text>
</comment>
<name>A0A1E7DNM9_9BACI</name>
<dbReference type="GO" id="GO:0016835">
    <property type="term" value="F:carbon-oxygen lyase activity"/>
    <property type="evidence" value="ECO:0007669"/>
    <property type="project" value="UniProtKB-UniRule"/>
</dbReference>
<evidence type="ECO:0000256" key="1">
    <source>
        <dbReference type="ARBA" id="ARBA00023239"/>
    </source>
</evidence>
<dbReference type="InterPro" id="IPR040190">
    <property type="entry name" value="MURQ/GCKR"/>
</dbReference>
<dbReference type="PANTHER" id="PTHR10088:SF4">
    <property type="entry name" value="GLUCOKINASE REGULATORY PROTEIN"/>
    <property type="match status" value="1"/>
</dbReference>
<comment type="miscellaneous">
    <text evidence="3">A lyase-type mechanism (elimination/hydration) is suggested for the cleavage of the lactyl ether bond of MurNAc 6-phosphate, with the formation of an alpha,beta-unsaturated aldehyde intermediate with (E)-stereochemistry, followed by the syn addition of water to give product.</text>
</comment>
<accession>A0A1E7DNM9</accession>
<feature type="domain" description="SIS" evidence="4">
    <location>
        <begin position="57"/>
        <end position="220"/>
    </location>
</feature>
<dbReference type="STRING" id="1714016.BA724_05270"/>
<evidence type="ECO:0000256" key="2">
    <source>
        <dbReference type="ARBA" id="ARBA00023277"/>
    </source>
</evidence>
<dbReference type="InterPro" id="IPR005488">
    <property type="entry name" value="Etherase_MurQ"/>
</dbReference>
<comment type="similarity">
    <text evidence="3">Belongs to the GCKR-like family. MurNAc-6-P etherase subfamily.</text>
</comment>
<gene>
    <name evidence="3" type="primary">murQ</name>
    <name evidence="5" type="ORF">BA724_05270</name>
</gene>
<feature type="active site" evidence="3">
    <location>
        <position position="116"/>
    </location>
</feature>
<dbReference type="NCBIfam" id="NF003915">
    <property type="entry name" value="PRK05441.1"/>
    <property type="match status" value="1"/>
</dbReference>